<dbReference type="InterPro" id="IPR010497">
    <property type="entry name" value="Epoxide_hydro_N"/>
</dbReference>
<dbReference type="SUPFAM" id="SSF53474">
    <property type="entry name" value="alpha/beta-Hydrolases"/>
    <property type="match status" value="1"/>
</dbReference>
<dbReference type="GO" id="GO:0097176">
    <property type="term" value="P:epoxide metabolic process"/>
    <property type="evidence" value="ECO:0007669"/>
    <property type="project" value="TreeGrafter"/>
</dbReference>
<comment type="similarity">
    <text evidence="1">Belongs to the peptidase S33 family.</text>
</comment>
<dbReference type="RefSeq" id="XP_018297354.1">
    <property type="nucleotide sequence ID" value="XM_018430202.1"/>
</dbReference>
<dbReference type="PANTHER" id="PTHR21661:SF35">
    <property type="entry name" value="EPOXIDE HYDROLASE"/>
    <property type="match status" value="1"/>
</dbReference>
<dbReference type="Pfam" id="PF06441">
    <property type="entry name" value="EHN"/>
    <property type="match status" value="1"/>
</dbReference>
<dbReference type="EMBL" id="KV440972">
    <property type="protein sequence ID" value="OAD79314.1"/>
    <property type="molecule type" value="Genomic_DNA"/>
</dbReference>
<evidence type="ECO:0000256" key="3">
    <source>
        <dbReference type="ARBA" id="ARBA00022801"/>
    </source>
</evidence>
<feature type="active site" description="Proton acceptor" evidence="4">
    <location>
        <position position="369"/>
    </location>
</feature>
<keyword evidence="7" id="KW-1185">Reference proteome</keyword>
<evidence type="ECO:0000313" key="6">
    <source>
        <dbReference type="EMBL" id="OAD79314.1"/>
    </source>
</evidence>
<dbReference type="InterPro" id="IPR029058">
    <property type="entry name" value="AB_hydrolase_fold"/>
</dbReference>
<proteinExistence type="inferred from homology"/>
<dbReference type="OrthoDB" id="7130006at2759"/>
<dbReference type="PIRSF" id="PIRSF001112">
    <property type="entry name" value="Epoxide_hydrolase"/>
    <property type="match status" value="1"/>
</dbReference>
<feature type="active site" description="Proton donor" evidence="4">
    <location>
        <position position="314"/>
    </location>
</feature>
<dbReference type="VEuPathDB" id="FungiDB:PHYBLDRAFT_139348"/>
<feature type="domain" description="Epoxide hydrolase N-terminal" evidence="5">
    <location>
        <begin position="13"/>
        <end position="113"/>
    </location>
</feature>
<organism evidence="6 7">
    <name type="scientific">Phycomyces blakesleeanus (strain ATCC 8743b / DSM 1359 / FGSC 10004 / NBRC 33097 / NRRL 1555)</name>
    <dbReference type="NCBI Taxonomy" id="763407"/>
    <lineage>
        <taxon>Eukaryota</taxon>
        <taxon>Fungi</taxon>
        <taxon>Fungi incertae sedis</taxon>
        <taxon>Mucoromycota</taxon>
        <taxon>Mucoromycotina</taxon>
        <taxon>Mucoromycetes</taxon>
        <taxon>Mucorales</taxon>
        <taxon>Phycomycetaceae</taxon>
        <taxon>Phycomyces</taxon>
    </lineage>
</organism>
<dbReference type="GeneID" id="28991108"/>
<name>A0A167Q9F6_PHYB8</name>
<keyword evidence="2" id="KW-0058">Aromatic hydrocarbons catabolism</keyword>
<dbReference type="Proteomes" id="UP000077315">
    <property type="component" value="Unassembled WGS sequence"/>
</dbReference>
<evidence type="ECO:0000256" key="2">
    <source>
        <dbReference type="ARBA" id="ARBA00022797"/>
    </source>
</evidence>
<accession>A0A167Q9F6</accession>
<evidence type="ECO:0000313" key="7">
    <source>
        <dbReference type="Proteomes" id="UP000077315"/>
    </source>
</evidence>
<dbReference type="PRINTS" id="PR00412">
    <property type="entry name" value="EPOXHYDRLASE"/>
</dbReference>
<reference evidence="7" key="1">
    <citation type="submission" date="2015-06" db="EMBL/GenBank/DDBJ databases">
        <title>Expansion of signal transduction pathways in fungi by whole-genome duplication.</title>
        <authorList>
            <consortium name="DOE Joint Genome Institute"/>
            <person name="Corrochano L.M."/>
            <person name="Kuo A."/>
            <person name="Marcet-Houben M."/>
            <person name="Polaino S."/>
            <person name="Salamov A."/>
            <person name="Villalobos J.M."/>
            <person name="Alvarez M.I."/>
            <person name="Avalos J."/>
            <person name="Benito E.P."/>
            <person name="Benoit I."/>
            <person name="Burger G."/>
            <person name="Camino L.P."/>
            <person name="Canovas D."/>
            <person name="Cerda-Olmedo E."/>
            <person name="Cheng J.-F."/>
            <person name="Dominguez A."/>
            <person name="Elias M."/>
            <person name="Eslava A.P."/>
            <person name="Glaser F."/>
            <person name="Grimwood J."/>
            <person name="Gutierrez G."/>
            <person name="Heitman J."/>
            <person name="Henrissat B."/>
            <person name="Iturriaga E.A."/>
            <person name="Lang B.F."/>
            <person name="Lavin J.L."/>
            <person name="Lee S."/>
            <person name="Li W."/>
            <person name="Lindquist E."/>
            <person name="Lopez-Garcia S."/>
            <person name="Luque E.M."/>
            <person name="Marcos A.T."/>
            <person name="Martin J."/>
            <person name="McCluskey K."/>
            <person name="Medina H.R."/>
            <person name="Miralles-Duran A."/>
            <person name="Miyazaki A."/>
            <person name="Munoz-Torres E."/>
            <person name="Oguiza J.A."/>
            <person name="Ohm R."/>
            <person name="Olmedo M."/>
            <person name="Orejas M."/>
            <person name="Ortiz-Castellanos L."/>
            <person name="Pisabarro A.G."/>
            <person name="Rodriguez-Romero J."/>
            <person name="Ruiz-Herrera J."/>
            <person name="Ruiz-Vazquez R."/>
            <person name="Sanz C."/>
            <person name="Schackwitz W."/>
            <person name="Schmutz J."/>
            <person name="Shahriari M."/>
            <person name="Shelest E."/>
            <person name="Silva-Franco F."/>
            <person name="Soanes D."/>
            <person name="Syed K."/>
            <person name="Tagua V.G."/>
            <person name="Talbot N.J."/>
            <person name="Thon M."/>
            <person name="De vries R.P."/>
            <person name="Wiebenga A."/>
            <person name="Yadav J.S."/>
            <person name="Braun E.L."/>
            <person name="Baker S."/>
            <person name="Garre V."/>
            <person name="Horwitz B."/>
            <person name="Torres-Martinez S."/>
            <person name="Idnurm A."/>
            <person name="Herrera-Estrella A."/>
            <person name="Gabaldon T."/>
            <person name="Grigoriev I.V."/>
        </authorList>
    </citation>
    <scope>NUCLEOTIDE SEQUENCE [LARGE SCALE GENOMIC DNA]</scope>
    <source>
        <strain evidence="7">NRRL 1555(-)</strain>
    </source>
</reference>
<gene>
    <name evidence="6" type="ORF">PHYBLDRAFT_139348</name>
</gene>
<sequence>MEDKEIRPFIVPSFSPEKTRWLQERLKTSNYPNELTEDVGWTHGAPRWAVEPLAKIWAHGFDWEIPRAKMNSWRHYHTTIDDINLHFVHEPSSHKDAIPILLLHGWPSTFYEFHKIIEPLRDGVNGGQAFHVVVPSLPGYGFSEPPKKSGYVLQGGDWGGIIGKYVASHYSENCKAFHTGFPYTLPPLPTPRNILLHPFKIVKFFASLIVGFDRIYGEGSTILGGATFANAERNNDCGYRSIQGTRPYTLAYGLSDSPLGLLGWMLEKYHNWAFHPEERKDADALPDTIHPYEFLTQVSIYLLTNTMSSSIRIYYECLQQNEMMKVIVPRVEVPVAVCAFAHDIARLPEDWLKAATNLHQYSKFVSGGHFPALEEAKLLTQDVQQFGKTLRNLPIFPKE</sequence>
<dbReference type="AlphaFoldDB" id="A0A167Q9F6"/>
<dbReference type="GO" id="GO:0004301">
    <property type="term" value="F:epoxide hydrolase activity"/>
    <property type="evidence" value="ECO:0007669"/>
    <property type="project" value="TreeGrafter"/>
</dbReference>
<keyword evidence="3" id="KW-0378">Hydrolase</keyword>
<dbReference type="InterPro" id="IPR016292">
    <property type="entry name" value="Epoxide_hydrolase"/>
</dbReference>
<dbReference type="InParanoid" id="A0A167Q9F6"/>
<protein>
    <recommendedName>
        <fullName evidence="5">Epoxide hydrolase N-terminal domain-containing protein</fullName>
    </recommendedName>
</protein>
<dbReference type="Gene3D" id="3.40.50.1820">
    <property type="entry name" value="alpha/beta hydrolase"/>
    <property type="match status" value="1"/>
</dbReference>
<evidence type="ECO:0000259" key="5">
    <source>
        <dbReference type="Pfam" id="PF06441"/>
    </source>
</evidence>
<evidence type="ECO:0000256" key="1">
    <source>
        <dbReference type="ARBA" id="ARBA00010088"/>
    </source>
</evidence>
<feature type="active site" description="Nucleophile" evidence="4">
    <location>
        <position position="157"/>
    </location>
</feature>
<evidence type="ECO:0000256" key="4">
    <source>
        <dbReference type="PIRSR" id="PIRSR001112-1"/>
    </source>
</evidence>
<dbReference type="STRING" id="763407.A0A167Q9F6"/>
<dbReference type="InterPro" id="IPR000639">
    <property type="entry name" value="Epox_hydrolase-like"/>
</dbReference>
<dbReference type="PANTHER" id="PTHR21661">
    <property type="entry name" value="EPOXIDE HYDROLASE 1-RELATED"/>
    <property type="match status" value="1"/>
</dbReference>